<evidence type="ECO:0000256" key="8">
    <source>
        <dbReference type="ARBA" id="ARBA00023125"/>
    </source>
</evidence>
<protein>
    <recommendedName>
        <fullName evidence="11 12">Replicative DNA helicase</fullName>
        <ecNumber evidence="11 12">5.6.2.3</ecNumber>
    </recommendedName>
</protein>
<gene>
    <name evidence="15" type="primary">dnaB</name>
    <name evidence="15" type="ORF">NQX30_04065</name>
</gene>
<evidence type="ECO:0000256" key="5">
    <source>
        <dbReference type="ARBA" id="ARBA00022801"/>
    </source>
</evidence>
<dbReference type="InterPro" id="IPR003593">
    <property type="entry name" value="AAA+_ATPase"/>
</dbReference>
<evidence type="ECO:0000256" key="4">
    <source>
        <dbReference type="ARBA" id="ARBA00022741"/>
    </source>
</evidence>
<dbReference type="EC" id="5.6.2.3" evidence="11 12"/>
<dbReference type="PANTHER" id="PTHR30153">
    <property type="entry name" value="REPLICATIVE DNA HELICASE DNAB"/>
    <property type="match status" value="1"/>
</dbReference>
<dbReference type="CDD" id="cd00984">
    <property type="entry name" value="DnaB_C"/>
    <property type="match status" value="1"/>
</dbReference>
<keyword evidence="16" id="KW-1185">Reference proteome</keyword>
<evidence type="ECO:0000256" key="11">
    <source>
        <dbReference type="NCBIfam" id="TIGR00665"/>
    </source>
</evidence>
<reference evidence="15" key="1">
    <citation type="submission" date="2022-08" db="EMBL/GenBank/DDBJ databases">
        <authorList>
            <person name="Dzunkova M."/>
            <person name="La Clair J."/>
            <person name="Tyml T."/>
            <person name="Doud D."/>
            <person name="Schulz F."/>
            <person name="Piquer S."/>
            <person name="Porcel Sanchis D."/>
            <person name="Osborn A."/>
            <person name="Robinson D."/>
            <person name="Louie K.B."/>
            <person name="Bowen B.P."/>
            <person name="Bowers R."/>
            <person name="Lee J."/>
            <person name="Arnau Llombart V."/>
            <person name="Diaz Villanueva W."/>
            <person name="Gosliner T."/>
            <person name="Northen T."/>
            <person name="Cheng J.-F."/>
            <person name="Burkart M.D."/>
            <person name="Woyke T."/>
        </authorList>
    </citation>
    <scope>NUCLEOTIDE SEQUENCE</scope>
    <source>
        <strain evidence="15">Df01</strain>
    </source>
</reference>
<dbReference type="InterPro" id="IPR007694">
    <property type="entry name" value="DNA_helicase_DnaB-like_C"/>
</dbReference>
<proteinExistence type="inferred from homology"/>
<name>A0ABT7QLF9_9GAMM</name>
<dbReference type="GO" id="GO:0016787">
    <property type="term" value="F:hydrolase activity"/>
    <property type="evidence" value="ECO:0007669"/>
    <property type="project" value="UniProtKB-KW"/>
</dbReference>
<dbReference type="Gene3D" id="1.10.860.10">
    <property type="entry name" value="DNAb Helicase, Chain A"/>
    <property type="match status" value="1"/>
</dbReference>
<dbReference type="InterPro" id="IPR036185">
    <property type="entry name" value="DNA_heli_DnaB-like_N_sf"/>
</dbReference>
<comment type="function">
    <text evidence="12">The main replicative DNA helicase, it participates in initiation and elongation during chromosome replication. Travels ahead of the DNA replisome, separating dsDNA into templates for DNA synthesis. A processive ATP-dependent 5'-3' DNA helicase it has DNA-dependent ATPase activity.</text>
</comment>
<dbReference type="Proteomes" id="UP001168167">
    <property type="component" value="Unassembled WGS sequence"/>
</dbReference>
<sequence>MRDIIFFLLTAMNSQSDIAHPVIDDTPRNKLTSPHAVEAEQALLGALLLNNDLFNDLDGTLRSEHFYDKRHQLIFKCIQELALNQHADPILLTQRLQADDRLREAGGAEYIAAIADSGAAAVNVSAYAELVRDMALLRQMAQVLSEAAAEVYHPGDKPPLKLLDEAESRLAAIGGQFAGEAAGMRLAGKEAESYLNRMIPIIQSKNFDALRGAPTGYPKLDKMTNGLHGGDLVIIAGRPGAGKTAFSLNVARHVSATGGGVVFFSLEMSVNLLVMRLISQDGLDANLLRTGKHWDGRAMDGDDLRKFTESVSTLGQRNIYIEDRGALNILEARSMARRARRQLSRDGCKLSLIVVDYLQLMSAGGDGVENRVLEVSAVSRGLKALAKELNVPVVALSQLNRSVDVRPNKEPVLSDLRESGAIEQDADLVLFLHEKTDESESYGGHDSGTKVKLIIGKQRNGPTGTVPLIFDKKHTRFAQATEEHDSFDQSPNASERGSFNS</sequence>
<dbReference type="Pfam" id="PF00772">
    <property type="entry name" value="DnaB"/>
    <property type="match status" value="1"/>
</dbReference>
<dbReference type="Pfam" id="PF03796">
    <property type="entry name" value="DnaB_C"/>
    <property type="match status" value="1"/>
</dbReference>
<dbReference type="InterPro" id="IPR027417">
    <property type="entry name" value="P-loop_NTPase"/>
</dbReference>
<evidence type="ECO:0000313" key="15">
    <source>
        <dbReference type="EMBL" id="MDM5147544.1"/>
    </source>
</evidence>
<organism evidence="15 16">
    <name type="scientific">Candidatus Doriopsillibacter californiensis</name>
    <dbReference type="NCBI Taxonomy" id="2970740"/>
    <lineage>
        <taxon>Bacteria</taxon>
        <taxon>Pseudomonadati</taxon>
        <taxon>Pseudomonadota</taxon>
        <taxon>Gammaproteobacteria</taxon>
        <taxon>Candidatus Tethybacterales</taxon>
        <taxon>Candidatus Persebacteraceae</taxon>
        <taxon>Candidatus Doriopsillibacter</taxon>
    </lineage>
</organism>
<evidence type="ECO:0000256" key="13">
    <source>
        <dbReference type="SAM" id="MobiDB-lite"/>
    </source>
</evidence>
<dbReference type="SUPFAM" id="SSF48024">
    <property type="entry name" value="N-terminal domain of DnaB helicase"/>
    <property type="match status" value="1"/>
</dbReference>
<evidence type="ECO:0000259" key="14">
    <source>
        <dbReference type="PROSITE" id="PS51199"/>
    </source>
</evidence>
<dbReference type="InterPro" id="IPR016136">
    <property type="entry name" value="DNA_helicase_N/primase_C"/>
</dbReference>
<dbReference type="EMBL" id="JANQAO010000002">
    <property type="protein sequence ID" value="MDM5147544.1"/>
    <property type="molecule type" value="Genomic_DNA"/>
</dbReference>
<comment type="similarity">
    <text evidence="1 12">Belongs to the helicase family. DnaB subfamily.</text>
</comment>
<evidence type="ECO:0000256" key="7">
    <source>
        <dbReference type="ARBA" id="ARBA00022840"/>
    </source>
</evidence>
<keyword evidence="2 12" id="KW-0639">Primosome</keyword>
<dbReference type="NCBIfam" id="TIGR00665">
    <property type="entry name" value="DnaB"/>
    <property type="match status" value="1"/>
</dbReference>
<dbReference type="SMART" id="SM00382">
    <property type="entry name" value="AAA"/>
    <property type="match status" value="1"/>
</dbReference>
<evidence type="ECO:0000256" key="3">
    <source>
        <dbReference type="ARBA" id="ARBA00022705"/>
    </source>
</evidence>
<feature type="domain" description="SF4 helicase" evidence="14">
    <location>
        <begin position="206"/>
        <end position="484"/>
    </location>
</feature>
<accession>A0ABT7QLF9</accession>
<dbReference type="InterPro" id="IPR007692">
    <property type="entry name" value="DNA_helicase_DnaB"/>
</dbReference>
<evidence type="ECO:0000256" key="9">
    <source>
        <dbReference type="ARBA" id="ARBA00023235"/>
    </source>
</evidence>
<evidence type="ECO:0000256" key="10">
    <source>
        <dbReference type="ARBA" id="ARBA00048954"/>
    </source>
</evidence>
<dbReference type="SUPFAM" id="SSF52540">
    <property type="entry name" value="P-loop containing nucleoside triphosphate hydrolases"/>
    <property type="match status" value="1"/>
</dbReference>
<comment type="catalytic activity">
    <reaction evidence="10 12">
        <text>ATP + H2O = ADP + phosphate + H(+)</text>
        <dbReference type="Rhea" id="RHEA:13065"/>
        <dbReference type="ChEBI" id="CHEBI:15377"/>
        <dbReference type="ChEBI" id="CHEBI:15378"/>
        <dbReference type="ChEBI" id="CHEBI:30616"/>
        <dbReference type="ChEBI" id="CHEBI:43474"/>
        <dbReference type="ChEBI" id="CHEBI:456216"/>
        <dbReference type="EC" id="5.6.2.3"/>
    </reaction>
</comment>
<keyword evidence="3 12" id="KW-0235">DNA replication</keyword>
<dbReference type="PANTHER" id="PTHR30153:SF2">
    <property type="entry name" value="REPLICATIVE DNA HELICASE"/>
    <property type="match status" value="1"/>
</dbReference>
<evidence type="ECO:0000256" key="12">
    <source>
        <dbReference type="RuleBase" id="RU362085"/>
    </source>
</evidence>
<keyword evidence="4 12" id="KW-0547">Nucleotide-binding</keyword>
<feature type="region of interest" description="Disordered" evidence="13">
    <location>
        <begin position="479"/>
        <end position="501"/>
    </location>
</feature>
<keyword evidence="5 12" id="KW-0378">Hydrolase</keyword>
<keyword evidence="8 12" id="KW-0238">DNA-binding</keyword>
<evidence type="ECO:0000313" key="16">
    <source>
        <dbReference type="Proteomes" id="UP001168167"/>
    </source>
</evidence>
<dbReference type="InterPro" id="IPR007693">
    <property type="entry name" value="DNA_helicase_DnaB-like_N"/>
</dbReference>
<dbReference type="PROSITE" id="PS51199">
    <property type="entry name" value="SF4_HELICASE"/>
    <property type="match status" value="1"/>
</dbReference>
<evidence type="ECO:0000256" key="2">
    <source>
        <dbReference type="ARBA" id="ARBA00022515"/>
    </source>
</evidence>
<evidence type="ECO:0000256" key="6">
    <source>
        <dbReference type="ARBA" id="ARBA00022806"/>
    </source>
</evidence>
<comment type="caution">
    <text evidence="15">The sequence shown here is derived from an EMBL/GenBank/DDBJ whole genome shotgun (WGS) entry which is preliminary data.</text>
</comment>
<keyword evidence="9" id="KW-0413">Isomerase</keyword>
<dbReference type="Gene3D" id="3.40.50.300">
    <property type="entry name" value="P-loop containing nucleotide triphosphate hydrolases"/>
    <property type="match status" value="1"/>
</dbReference>
<dbReference type="GO" id="GO:0003678">
    <property type="term" value="F:DNA helicase activity"/>
    <property type="evidence" value="ECO:0007669"/>
    <property type="project" value="UniProtKB-EC"/>
</dbReference>
<keyword evidence="7 12" id="KW-0067">ATP-binding</keyword>
<feature type="compositionally biased region" description="Polar residues" evidence="13">
    <location>
        <begin position="488"/>
        <end position="501"/>
    </location>
</feature>
<keyword evidence="6 12" id="KW-0347">Helicase</keyword>
<evidence type="ECO:0000256" key="1">
    <source>
        <dbReference type="ARBA" id="ARBA00008428"/>
    </source>
</evidence>
<reference evidence="15" key="2">
    <citation type="journal article" date="2023" name="Microbiome">
        <title>Synthase-selected sorting approach identifies a beta-lactone synthase in a nudibranch symbiotic bacterium.</title>
        <authorList>
            <person name="Dzunkova M."/>
            <person name="La Clair J.J."/>
            <person name="Tyml T."/>
            <person name="Doud D."/>
            <person name="Schulz F."/>
            <person name="Piquer-Esteban S."/>
            <person name="Porcel Sanchis D."/>
            <person name="Osborn A."/>
            <person name="Robinson D."/>
            <person name="Louie K.B."/>
            <person name="Bowen B.P."/>
            <person name="Bowers R.M."/>
            <person name="Lee J."/>
            <person name="Arnau V."/>
            <person name="Diaz-Villanueva W."/>
            <person name="Stepanauskas R."/>
            <person name="Gosliner T."/>
            <person name="Date S.V."/>
            <person name="Northen T.R."/>
            <person name="Cheng J.F."/>
            <person name="Burkart M.D."/>
            <person name="Woyke T."/>
        </authorList>
    </citation>
    <scope>NUCLEOTIDE SEQUENCE</scope>
    <source>
        <strain evidence="15">Df01</strain>
    </source>
</reference>